<dbReference type="Pfam" id="PF11912">
    <property type="entry name" value="CfaA_B_C"/>
    <property type="match status" value="1"/>
</dbReference>
<dbReference type="PANTHER" id="PTHR38739">
    <property type="match status" value="1"/>
</dbReference>
<keyword evidence="1" id="KW-0732">Signal</keyword>
<name>F4Q229_CACFS</name>
<feature type="signal peptide" evidence="1">
    <location>
        <begin position="1"/>
        <end position="24"/>
    </location>
</feature>
<evidence type="ECO:0008006" key="4">
    <source>
        <dbReference type="Google" id="ProtNLM"/>
    </source>
</evidence>
<gene>
    <name evidence="2" type="ORF">DFA_06716</name>
</gene>
<dbReference type="GeneID" id="14870220"/>
<feature type="chain" id="PRO_5003313631" description="Secreted protein" evidence="1">
    <location>
        <begin position="25"/>
        <end position="225"/>
    </location>
</feature>
<dbReference type="InterPro" id="IPR021837">
    <property type="entry name" value="CfaA/B/C"/>
</dbReference>
<dbReference type="KEGG" id="dfa:DFA_06716"/>
<protein>
    <recommendedName>
        <fullName evidence="4">Secreted protein</fullName>
    </recommendedName>
</protein>
<accession>F4Q229</accession>
<dbReference type="PANTHER" id="PTHR38739:SF2">
    <property type="match status" value="1"/>
</dbReference>
<keyword evidence="3" id="KW-1185">Reference proteome</keyword>
<dbReference type="Proteomes" id="UP000007797">
    <property type="component" value="Unassembled WGS sequence"/>
</dbReference>
<dbReference type="AlphaFoldDB" id="F4Q229"/>
<dbReference type="OrthoDB" id="18185at2759"/>
<sequence>MKFFNTFIVASLMVAICLKSYVDAVTYLQMVPYADPNCTESDGSYGVGFSFQVGQCMGVGDLAPGAQNIYVSVNNDETIATISSYKNYDPTCEYRNPNGNSTWVVGGCYRAPAYANIGYKVTNNFVRVSIVDNPSYVPLYGFKQAVYSDRQCSSDPQWYYYYTNGTVFHWGTEYSQTFYCEEYTSIVVTCNGTASQPSCASYNVNQGCSRDVWNLHEHNYYLNSC</sequence>
<evidence type="ECO:0000256" key="1">
    <source>
        <dbReference type="SAM" id="SignalP"/>
    </source>
</evidence>
<organism evidence="2 3">
    <name type="scientific">Cavenderia fasciculata</name>
    <name type="common">Slime mold</name>
    <name type="synonym">Dictyostelium fasciculatum</name>
    <dbReference type="NCBI Taxonomy" id="261658"/>
    <lineage>
        <taxon>Eukaryota</taxon>
        <taxon>Amoebozoa</taxon>
        <taxon>Evosea</taxon>
        <taxon>Eumycetozoa</taxon>
        <taxon>Dictyostelia</taxon>
        <taxon>Acytosteliales</taxon>
        <taxon>Cavenderiaceae</taxon>
        <taxon>Cavenderia</taxon>
    </lineage>
</organism>
<dbReference type="OMA" id="VWNLHEH"/>
<evidence type="ECO:0000313" key="3">
    <source>
        <dbReference type="Proteomes" id="UP000007797"/>
    </source>
</evidence>
<dbReference type="RefSeq" id="XP_004356942.1">
    <property type="nucleotide sequence ID" value="XM_004356888.1"/>
</dbReference>
<reference evidence="3" key="1">
    <citation type="journal article" date="2011" name="Genome Res.">
        <title>Phylogeny-wide analysis of social amoeba genomes highlights ancient origins for complex intercellular communication.</title>
        <authorList>
            <person name="Heidel A.J."/>
            <person name="Lawal H.M."/>
            <person name="Felder M."/>
            <person name="Schilde C."/>
            <person name="Helps N.R."/>
            <person name="Tunggal B."/>
            <person name="Rivero F."/>
            <person name="John U."/>
            <person name="Schleicher M."/>
            <person name="Eichinger L."/>
            <person name="Platzer M."/>
            <person name="Noegel A.A."/>
            <person name="Schaap P."/>
            <person name="Gloeckner G."/>
        </authorList>
    </citation>
    <scope>NUCLEOTIDE SEQUENCE [LARGE SCALE GENOMIC DNA]</scope>
    <source>
        <strain evidence="3">SH3</strain>
    </source>
</reference>
<evidence type="ECO:0000313" key="2">
    <source>
        <dbReference type="EMBL" id="EGG18049.1"/>
    </source>
</evidence>
<dbReference type="EMBL" id="GL883020">
    <property type="protein sequence ID" value="EGG18049.1"/>
    <property type="molecule type" value="Genomic_DNA"/>
</dbReference>
<proteinExistence type="predicted"/>